<keyword evidence="11" id="KW-0325">Glycoprotein</keyword>
<accession>A0ABD0KPQ5</accession>
<dbReference type="PRINTS" id="PR00177">
    <property type="entry name" value="NMDARECEPTOR"/>
</dbReference>
<name>A0ABD0KPQ5_9CAEN</name>
<keyword evidence="10" id="KW-0675">Receptor</keyword>
<feature type="binding site" evidence="14">
    <location>
        <position position="516"/>
    </location>
    <ligand>
        <name>L-glutamate</name>
        <dbReference type="ChEBI" id="CHEBI:29985"/>
    </ligand>
</feature>
<feature type="site" description="Crucial to convey clamshell closure to channel opening" evidence="15">
    <location>
        <position position="447"/>
    </location>
</feature>
<dbReference type="FunFam" id="3.40.190.10:FF:000155">
    <property type="entry name" value="Glutamate receptor ionotropic, NMDA 2B"/>
    <property type="match status" value="1"/>
</dbReference>
<keyword evidence="9 18" id="KW-0472">Membrane</keyword>
<feature type="region of interest" description="Disordered" evidence="17">
    <location>
        <begin position="730"/>
        <end position="763"/>
    </location>
</feature>
<evidence type="ECO:0000256" key="17">
    <source>
        <dbReference type="SAM" id="MobiDB-lite"/>
    </source>
</evidence>
<feature type="transmembrane region" description="Helical" evidence="18">
    <location>
        <begin position="414"/>
        <end position="439"/>
    </location>
</feature>
<dbReference type="SMART" id="SM00079">
    <property type="entry name" value="PBPe"/>
    <property type="match status" value="1"/>
</dbReference>
<feature type="binding site" evidence="14">
    <location>
        <position position="474"/>
    </location>
    <ligand>
        <name>L-glutamate</name>
        <dbReference type="ChEBI" id="CHEBI:29985"/>
    </ligand>
</feature>
<dbReference type="GO" id="GO:0046872">
    <property type="term" value="F:metal ion binding"/>
    <property type="evidence" value="ECO:0007669"/>
    <property type="project" value="UniProtKB-KW"/>
</dbReference>
<evidence type="ECO:0000259" key="20">
    <source>
        <dbReference type="SMART" id="SM00079"/>
    </source>
</evidence>
<comment type="subcellular location">
    <subcellularLocation>
        <location evidence="1">Cell membrane</location>
        <topology evidence="1">Multi-pass membrane protein</topology>
    </subcellularLocation>
</comment>
<gene>
    <name evidence="22" type="ORF">BaRGS_00019641</name>
</gene>
<dbReference type="InterPro" id="IPR001638">
    <property type="entry name" value="Solute-binding_3/MltF_N"/>
</dbReference>
<evidence type="ECO:0000259" key="21">
    <source>
        <dbReference type="SMART" id="SM00918"/>
    </source>
</evidence>
<evidence type="ECO:0000256" key="12">
    <source>
        <dbReference type="ARBA" id="ARBA00023286"/>
    </source>
</evidence>
<dbReference type="SUPFAM" id="SSF53850">
    <property type="entry name" value="Periplasmic binding protein-like II"/>
    <property type="match status" value="1"/>
</dbReference>
<dbReference type="Pfam" id="PF10613">
    <property type="entry name" value="Lig_chan-Glu_bd"/>
    <property type="match status" value="1"/>
</dbReference>
<dbReference type="GO" id="GO:0005886">
    <property type="term" value="C:plasma membrane"/>
    <property type="evidence" value="ECO:0007669"/>
    <property type="project" value="UniProtKB-SubCell"/>
</dbReference>
<evidence type="ECO:0000256" key="16">
    <source>
        <dbReference type="PIRSR" id="PIRSR601508-3"/>
    </source>
</evidence>
<dbReference type="Gene3D" id="1.10.287.70">
    <property type="match status" value="2"/>
</dbReference>
<feature type="binding site" evidence="14">
    <location>
        <position position="265"/>
    </location>
    <ligand>
        <name>L-glutamate</name>
        <dbReference type="ChEBI" id="CHEBI:29985"/>
    </ligand>
</feature>
<feature type="binding site" evidence="14">
    <location>
        <position position="475"/>
    </location>
    <ligand>
        <name>L-glutamate</name>
        <dbReference type="ChEBI" id="CHEBI:29985"/>
    </ligand>
</feature>
<protein>
    <submittedName>
        <fullName evidence="22">Uncharacterized protein</fullName>
    </submittedName>
</protein>
<dbReference type="Gene3D" id="3.40.190.10">
    <property type="entry name" value="Periplasmic binding protein-like II"/>
    <property type="match status" value="3"/>
</dbReference>
<evidence type="ECO:0000256" key="13">
    <source>
        <dbReference type="ARBA" id="ARBA00023303"/>
    </source>
</evidence>
<dbReference type="SMART" id="SM00062">
    <property type="entry name" value="PBPb"/>
    <property type="match status" value="1"/>
</dbReference>
<keyword evidence="6" id="KW-0862">Zinc</keyword>
<proteinExistence type="predicted"/>
<comment type="caution">
    <text evidence="22">The sequence shown here is derived from an EMBL/GenBank/DDBJ whole genome shotgun (WGS) entry which is preliminary data.</text>
</comment>
<keyword evidence="7 18" id="KW-1133">Transmembrane helix</keyword>
<reference evidence="22 23" key="1">
    <citation type="journal article" date="2023" name="Sci. Data">
        <title>Genome assembly of the Korean intertidal mud-creeper Batillaria attramentaria.</title>
        <authorList>
            <person name="Patra A.K."/>
            <person name="Ho P.T."/>
            <person name="Jun S."/>
            <person name="Lee S.J."/>
            <person name="Kim Y."/>
            <person name="Won Y.J."/>
        </authorList>
    </citation>
    <scope>NUCLEOTIDE SEQUENCE [LARGE SCALE GENOMIC DNA]</scope>
    <source>
        <strain evidence="22">Wonlab-2016</strain>
    </source>
</reference>
<keyword evidence="23" id="KW-1185">Reference proteome</keyword>
<evidence type="ECO:0000313" key="23">
    <source>
        <dbReference type="Proteomes" id="UP001519460"/>
    </source>
</evidence>
<feature type="domain" description="Ionotropic glutamate receptor C-terminal" evidence="20">
    <location>
        <begin position="191"/>
        <end position="582"/>
    </location>
</feature>
<keyword evidence="5" id="KW-0479">Metal-binding</keyword>
<dbReference type="Proteomes" id="UP001519460">
    <property type="component" value="Unassembled WGS sequence"/>
</dbReference>
<keyword evidence="13" id="KW-0407">Ion channel</keyword>
<evidence type="ECO:0000256" key="18">
    <source>
        <dbReference type="SAM" id="Phobius"/>
    </source>
</evidence>
<evidence type="ECO:0000256" key="5">
    <source>
        <dbReference type="ARBA" id="ARBA00022723"/>
    </source>
</evidence>
<evidence type="ECO:0000256" key="4">
    <source>
        <dbReference type="ARBA" id="ARBA00022692"/>
    </source>
</evidence>
<dbReference type="InterPro" id="IPR019594">
    <property type="entry name" value="Glu/Gly-bd"/>
</dbReference>
<feature type="disulfide bond" evidence="16">
    <location>
        <begin position="530"/>
        <end position="584"/>
    </location>
</feature>
<dbReference type="Pfam" id="PF00060">
    <property type="entry name" value="Lig_chan"/>
    <property type="match status" value="1"/>
</dbReference>
<dbReference type="AlphaFoldDB" id="A0ABD0KPQ5"/>
<evidence type="ECO:0000259" key="19">
    <source>
        <dbReference type="SMART" id="SM00062"/>
    </source>
</evidence>
<evidence type="ECO:0000256" key="9">
    <source>
        <dbReference type="ARBA" id="ARBA00023136"/>
    </source>
</evidence>
<feature type="region of interest" description="Disordered" evidence="17">
    <location>
        <begin position="781"/>
        <end position="811"/>
    </location>
</feature>
<evidence type="ECO:0000256" key="7">
    <source>
        <dbReference type="ARBA" id="ARBA00022989"/>
    </source>
</evidence>
<evidence type="ECO:0000256" key="6">
    <source>
        <dbReference type="ARBA" id="ARBA00022833"/>
    </source>
</evidence>
<organism evidence="22 23">
    <name type="scientific">Batillaria attramentaria</name>
    <dbReference type="NCBI Taxonomy" id="370345"/>
    <lineage>
        <taxon>Eukaryota</taxon>
        <taxon>Metazoa</taxon>
        <taxon>Spiralia</taxon>
        <taxon>Lophotrochozoa</taxon>
        <taxon>Mollusca</taxon>
        <taxon>Gastropoda</taxon>
        <taxon>Caenogastropoda</taxon>
        <taxon>Sorbeoconcha</taxon>
        <taxon>Cerithioidea</taxon>
        <taxon>Batillariidae</taxon>
        <taxon>Batillaria</taxon>
    </lineage>
</organism>
<feature type="domain" description="Solute-binding protein family 3/N-terminal" evidence="19">
    <location>
        <begin position="197"/>
        <end position="583"/>
    </location>
</feature>
<dbReference type="FunFam" id="3.40.190.10:FF:000009">
    <property type="entry name" value="Putative glutamate receptor ionotropic NMDA 2B"/>
    <property type="match status" value="1"/>
</dbReference>
<evidence type="ECO:0000256" key="15">
    <source>
        <dbReference type="PIRSR" id="PIRSR601508-2"/>
    </source>
</evidence>
<dbReference type="SMART" id="SM00918">
    <property type="entry name" value="Lig_chan-Glu_bd"/>
    <property type="match status" value="1"/>
</dbReference>
<evidence type="ECO:0000256" key="1">
    <source>
        <dbReference type="ARBA" id="ARBA00004651"/>
    </source>
</evidence>
<sequence>MFHNENVSSTGITFDYGEDAMKQAIRKAVKIWFAALLDMSRRPAEISAMNFPGQRLCNSSGSLSWEDGRKMYNYLLDIHLPMEPQLRFDRNGSLQHTELLIMNVQWKHTDPDGKMWQRVGRWMRNGLMMRDIVWPGGSSIPPTGRPARSFLRIATLQEQPYVMYKPRNKDDTCSDHAVKCRIYERDENKKRLSNTTVPRCCVGLSVDLLRVFSRELNFDFDMFEPEDGNWGALDKETGEWNGLIKTLLDREADMVVTSIKINPDRSRAVQFSVPYLETGITIVVSLREGAISPTAFLEPFDITSWILILMLCIHVVALGVYIFEWLSPIGLDRGDNAEEPYDYPSWCLILVFSVHATGASIFIFEWLSPYGLNRGKTFFPDHKFSLFRSFWLIWAMLFSAAVDTDTPKGVSSRFLANIWALFAVVFLASYTANLAAFMITKEEYYDLSGIQDWRLQNPTHTKPPFKYATITAGSTETNIRNNHPKMFAYMRPLNKATVNQGIEAVKQGEIQAFIYDATVLEYYAGKDPRCKLRTVGNWYAMTGYGIAFPHGKNPWVPKINKVIFELQQNGEMERLQKFWLAGACYAKKDKKGVSNKTLGILNFTSAFILLGGGVLLSVLLLLFEFLYFRFGRRCVRKAHKCNCCGFISLSLSKSLTVEDTVRGTMSLSRRKRCRDEICDTQIWRLRHELDLALLKIENLQNQLSIEPSPVEMEKMARAVGRDLDYSQHNGWPRRQAARDVSTDNSLLGDDSCDSRSEGGGTVRIRRSPSYTCAIGGELISSDSQKQTNRSRYHEGKVYVGVDSNADPESAL</sequence>
<feature type="transmembrane region" description="Helical" evidence="18">
    <location>
        <begin position="385"/>
        <end position="402"/>
    </location>
</feature>
<evidence type="ECO:0000256" key="11">
    <source>
        <dbReference type="ARBA" id="ARBA00023180"/>
    </source>
</evidence>
<dbReference type="GO" id="GO:0034220">
    <property type="term" value="P:monoatomic ion transmembrane transport"/>
    <property type="evidence" value="ECO:0007669"/>
    <property type="project" value="UniProtKB-KW"/>
</dbReference>
<keyword evidence="12" id="KW-1071">Ligand-gated ion channel</keyword>
<feature type="transmembrane region" description="Helical" evidence="18">
    <location>
        <begin position="302"/>
        <end position="323"/>
    </location>
</feature>
<dbReference type="PANTHER" id="PTHR18966">
    <property type="entry name" value="IONOTROPIC GLUTAMATE RECEPTOR"/>
    <property type="match status" value="1"/>
</dbReference>
<feature type="domain" description="Ionotropic glutamate receptor L-glutamate and glycine-binding" evidence="21">
    <location>
        <begin position="182"/>
        <end position="249"/>
    </location>
</feature>
<dbReference type="InterPro" id="IPR015683">
    <property type="entry name" value="Ionotropic_Glu_rcpt"/>
</dbReference>
<keyword evidence="2" id="KW-0813">Transport</keyword>
<evidence type="ECO:0000256" key="10">
    <source>
        <dbReference type="ARBA" id="ARBA00023170"/>
    </source>
</evidence>
<evidence type="ECO:0000256" key="2">
    <source>
        <dbReference type="ARBA" id="ARBA00022448"/>
    </source>
</evidence>
<feature type="transmembrane region" description="Helical" evidence="18">
    <location>
        <begin position="343"/>
        <end position="364"/>
    </location>
</feature>
<dbReference type="InterPro" id="IPR001320">
    <property type="entry name" value="Iontro_rcpt_C"/>
</dbReference>
<keyword evidence="4 18" id="KW-0812">Transmembrane</keyword>
<keyword evidence="8" id="KW-0406">Ion transport</keyword>
<keyword evidence="16" id="KW-1015">Disulfide bond</keyword>
<dbReference type="InterPro" id="IPR001508">
    <property type="entry name" value="Iono_Glu_rcpt_met"/>
</dbReference>
<evidence type="ECO:0000313" key="22">
    <source>
        <dbReference type="EMBL" id="KAK7489127.1"/>
    </source>
</evidence>
<evidence type="ECO:0000256" key="14">
    <source>
        <dbReference type="PIRSR" id="PIRSR601508-1"/>
    </source>
</evidence>
<evidence type="ECO:0000256" key="8">
    <source>
        <dbReference type="ARBA" id="ARBA00023065"/>
    </source>
</evidence>
<evidence type="ECO:0000256" key="3">
    <source>
        <dbReference type="ARBA" id="ARBA00022475"/>
    </source>
</evidence>
<keyword evidence="3" id="KW-1003">Cell membrane</keyword>
<dbReference type="EMBL" id="JACVVK020000142">
    <property type="protein sequence ID" value="KAK7489127.1"/>
    <property type="molecule type" value="Genomic_DNA"/>
</dbReference>
<feature type="site" description="Interaction with the cone snail toxin Con-ikot-ikot" evidence="15">
    <location>
        <position position="480"/>
    </location>
</feature>
<feature type="transmembrane region" description="Helical" evidence="18">
    <location>
        <begin position="600"/>
        <end position="628"/>
    </location>
</feature>